<evidence type="ECO:0000313" key="3">
    <source>
        <dbReference type="Proteomes" id="UP000014065"/>
    </source>
</evidence>
<keyword evidence="1" id="KW-0472">Membrane</keyword>
<feature type="transmembrane region" description="Helical" evidence="1">
    <location>
        <begin position="21"/>
        <end position="43"/>
    </location>
</feature>
<keyword evidence="1" id="KW-0812">Transmembrane</keyword>
<dbReference type="EMBL" id="AHJG01000228">
    <property type="protein sequence ID" value="EPA05039.1"/>
    <property type="molecule type" value="Genomic_DNA"/>
</dbReference>
<comment type="caution">
    <text evidence="2">The sequence shown here is derived from an EMBL/GenBank/DDBJ whole genome shotgun (WGS) entry which is preliminary data.</text>
</comment>
<protein>
    <submittedName>
        <fullName evidence="2">Uncharacterized protein</fullName>
    </submittedName>
</protein>
<proteinExistence type="predicted"/>
<reference evidence="2 3" key="1">
    <citation type="journal article" date="2012" name="J. Bacteriol.">
        <title>Genome Sequence of "Candidatus Nitrosoarchaeum limnia" BG20, a Low-Salinity Ammonia-Oxidizing Archaeon from the San Francisco Bay Estuary.</title>
        <authorList>
            <person name="Mosier A.C."/>
            <person name="Allen E.E."/>
            <person name="Kim M."/>
            <person name="Ferriera S."/>
            <person name="Francis C.A."/>
        </authorList>
    </citation>
    <scope>NUCLEOTIDE SEQUENCE [LARGE SCALE GENOMIC DNA]</scope>
    <source>
        <strain evidence="2 3">BG20</strain>
    </source>
</reference>
<evidence type="ECO:0000313" key="2">
    <source>
        <dbReference type="EMBL" id="EPA05039.1"/>
    </source>
</evidence>
<keyword evidence="3" id="KW-1185">Reference proteome</keyword>
<dbReference type="Proteomes" id="UP000014065">
    <property type="component" value="Unassembled WGS sequence"/>
</dbReference>
<keyword evidence="1" id="KW-1133">Transmembrane helix</keyword>
<dbReference type="RefSeq" id="WP_157999287.1">
    <property type="nucleotide sequence ID" value="NZ_AHJG01000228.1"/>
</dbReference>
<evidence type="ECO:0000256" key="1">
    <source>
        <dbReference type="SAM" id="Phobius"/>
    </source>
</evidence>
<accession>S2ERJ3</accession>
<organism evidence="2 3">
    <name type="scientific">Candidatus Nitrosarchaeum limnium BG20</name>
    <dbReference type="NCBI Taxonomy" id="859192"/>
    <lineage>
        <taxon>Archaea</taxon>
        <taxon>Nitrososphaerota</taxon>
        <taxon>Nitrososphaeria</taxon>
        <taxon>Nitrosopumilales</taxon>
        <taxon>Nitrosopumilaceae</taxon>
        <taxon>Nitrosarchaeum</taxon>
    </lineage>
</organism>
<sequence length="45" mass="5055">MGIKTFDYPHPYIAQLIKTKLWAQVLLGLLFGFIFGVIIGTILGF</sequence>
<dbReference type="AlphaFoldDB" id="S2ERJ3"/>
<gene>
    <name evidence="2" type="ORF">BG20_I1706</name>
</gene>
<name>S2ERJ3_9ARCH</name>